<evidence type="ECO:0000313" key="1">
    <source>
        <dbReference type="EMBL" id="CAK6951600.1"/>
    </source>
</evidence>
<organism evidence="1 2">
    <name type="scientific">Scomber scombrus</name>
    <name type="common">Atlantic mackerel</name>
    <name type="synonym">Scomber vernalis</name>
    <dbReference type="NCBI Taxonomy" id="13677"/>
    <lineage>
        <taxon>Eukaryota</taxon>
        <taxon>Metazoa</taxon>
        <taxon>Chordata</taxon>
        <taxon>Craniata</taxon>
        <taxon>Vertebrata</taxon>
        <taxon>Euteleostomi</taxon>
        <taxon>Actinopterygii</taxon>
        <taxon>Neopterygii</taxon>
        <taxon>Teleostei</taxon>
        <taxon>Neoteleostei</taxon>
        <taxon>Acanthomorphata</taxon>
        <taxon>Pelagiaria</taxon>
        <taxon>Scombriformes</taxon>
        <taxon>Scombridae</taxon>
        <taxon>Scomber</taxon>
    </lineage>
</organism>
<proteinExistence type="predicted"/>
<gene>
    <name evidence="1" type="ORF">FSCOSCO3_A007366</name>
</gene>
<sequence length="129" mass="14772">MRKTRCGILKKEGRLPRAAPHLDVSEAWSLTSLRFSYKWALSLFGGSSRGAQLLVYRWMVVRRGDIVLFHRAQSFGRDTHGAVREEGDTRLASQISRINPSDQWGDRCRSQIALTSALQTFIKYYMCYG</sequence>
<evidence type="ECO:0000313" key="2">
    <source>
        <dbReference type="Proteomes" id="UP001314229"/>
    </source>
</evidence>
<dbReference type="Proteomes" id="UP001314229">
    <property type="component" value="Unassembled WGS sequence"/>
</dbReference>
<protein>
    <submittedName>
        <fullName evidence="1">Uncharacterized protein</fullName>
    </submittedName>
</protein>
<name>A0AAV1MX18_SCOSC</name>
<comment type="caution">
    <text evidence="1">The sequence shown here is derived from an EMBL/GenBank/DDBJ whole genome shotgun (WGS) entry which is preliminary data.</text>
</comment>
<accession>A0AAV1MX18</accession>
<keyword evidence="2" id="KW-1185">Reference proteome</keyword>
<dbReference type="EMBL" id="CAWUFR010000007">
    <property type="protein sequence ID" value="CAK6951600.1"/>
    <property type="molecule type" value="Genomic_DNA"/>
</dbReference>
<dbReference type="AlphaFoldDB" id="A0AAV1MX18"/>
<reference evidence="1 2" key="1">
    <citation type="submission" date="2024-01" db="EMBL/GenBank/DDBJ databases">
        <authorList>
            <person name="Alioto T."/>
            <person name="Alioto T."/>
            <person name="Gomez Garrido J."/>
        </authorList>
    </citation>
    <scope>NUCLEOTIDE SEQUENCE [LARGE SCALE GENOMIC DNA]</scope>
</reference>